<dbReference type="EMBL" id="HBUF01181041">
    <property type="protein sequence ID" value="CAG6655323.1"/>
    <property type="molecule type" value="Transcribed_RNA"/>
</dbReference>
<name>A0A8D8RQU6_9HEMI</name>
<accession>A0A8D8RQU6</accession>
<feature type="chain" id="PRO_5036261910" evidence="1">
    <location>
        <begin position="22"/>
        <end position="112"/>
    </location>
</feature>
<protein>
    <submittedName>
        <fullName evidence="2">Uncharacterized protein</fullName>
    </submittedName>
</protein>
<evidence type="ECO:0000256" key="1">
    <source>
        <dbReference type="SAM" id="SignalP"/>
    </source>
</evidence>
<organism evidence="2">
    <name type="scientific">Cacopsylla melanoneura</name>
    <dbReference type="NCBI Taxonomy" id="428564"/>
    <lineage>
        <taxon>Eukaryota</taxon>
        <taxon>Metazoa</taxon>
        <taxon>Ecdysozoa</taxon>
        <taxon>Arthropoda</taxon>
        <taxon>Hexapoda</taxon>
        <taxon>Insecta</taxon>
        <taxon>Pterygota</taxon>
        <taxon>Neoptera</taxon>
        <taxon>Paraneoptera</taxon>
        <taxon>Hemiptera</taxon>
        <taxon>Sternorrhyncha</taxon>
        <taxon>Psylloidea</taxon>
        <taxon>Psyllidae</taxon>
        <taxon>Psyllinae</taxon>
        <taxon>Cacopsylla</taxon>
    </lineage>
</organism>
<dbReference type="EMBL" id="HBUF01181042">
    <property type="protein sequence ID" value="CAG6655324.1"/>
    <property type="molecule type" value="Transcribed_RNA"/>
</dbReference>
<evidence type="ECO:0000313" key="2">
    <source>
        <dbReference type="EMBL" id="CAG6655326.1"/>
    </source>
</evidence>
<dbReference type="EMBL" id="HBUF01181044">
    <property type="protein sequence ID" value="CAG6655326.1"/>
    <property type="molecule type" value="Transcribed_RNA"/>
</dbReference>
<proteinExistence type="predicted"/>
<dbReference type="AlphaFoldDB" id="A0A8D8RQU6"/>
<sequence length="112" mass="12407">MSFSISSCVLLFSCLLVTISADSLYGDAKVFLFKDASARKQLNIFEGDHFLVEISLRGSDLDEYVDISRINVTQSVQGLSEDKNAKFVLEIYGLVSFSVILPLDLVEGTYLN</sequence>
<dbReference type="EMBL" id="HBUF01181040">
    <property type="protein sequence ID" value="CAG6655322.1"/>
    <property type="molecule type" value="Transcribed_RNA"/>
</dbReference>
<keyword evidence="1" id="KW-0732">Signal</keyword>
<feature type="signal peptide" evidence="1">
    <location>
        <begin position="1"/>
        <end position="21"/>
    </location>
</feature>
<reference evidence="2" key="1">
    <citation type="submission" date="2021-05" db="EMBL/GenBank/DDBJ databases">
        <authorList>
            <person name="Alioto T."/>
            <person name="Alioto T."/>
            <person name="Gomez Garrido J."/>
        </authorList>
    </citation>
    <scope>NUCLEOTIDE SEQUENCE</scope>
</reference>